<dbReference type="InterPro" id="IPR029063">
    <property type="entry name" value="SAM-dependent_MTases_sf"/>
</dbReference>
<dbReference type="InterPro" id="IPR047048">
    <property type="entry name" value="TlyA"/>
</dbReference>
<reference evidence="5 6" key="1">
    <citation type="journal article" date="2017" name="Genome Announc.">
        <title>Complete Genome Sequences of Two Acetylene-Fermenting Pelobacter acetylenicus Strains.</title>
        <authorList>
            <person name="Sutton J.M."/>
            <person name="Baesman S.M."/>
            <person name="Fierst J.L."/>
            <person name="Poret-Peterson A.T."/>
            <person name="Oremland R.S."/>
            <person name="Dunlap D.S."/>
            <person name="Akob D.M."/>
        </authorList>
    </citation>
    <scope>NUCLEOTIDE SEQUENCE [LARGE SCALE GENOMIC DNA]</scope>
    <source>
        <strain evidence="5 6">SFB93</strain>
    </source>
</reference>
<evidence type="ECO:0000256" key="3">
    <source>
        <dbReference type="PROSITE-ProRule" id="PRU00182"/>
    </source>
</evidence>
<dbReference type="STRING" id="1842532.A7E78_05735"/>
<dbReference type="Gene3D" id="3.10.290.10">
    <property type="entry name" value="RNA-binding S4 domain"/>
    <property type="match status" value="1"/>
</dbReference>
<dbReference type="SMART" id="SM00363">
    <property type="entry name" value="S4"/>
    <property type="match status" value="1"/>
</dbReference>
<dbReference type="RefSeq" id="WP_072283352.1">
    <property type="nucleotide sequence ID" value="NZ_CP015519.1"/>
</dbReference>
<dbReference type="InterPro" id="IPR002877">
    <property type="entry name" value="RNA_MeTrfase_FtsJ_dom"/>
</dbReference>
<evidence type="ECO:0000256" key="2">
    <source>
        <dbReference type="ARBA" id="ARBA00029460"/>
    </source>
</evidence>
<keyword evidence="6" id="KW-1185">Reference proteome</keyword>
<dbReference type="PROSITE" id="PS50889">
    <property type="entry name" value="S4"/>
    <property type="match status" value="1"/>
</dbReference>
<organism evidence="5 6">
    <name type="scientific">Syntrophotalea acetylenivorans</name>
    <dbReference type="NCBI Taxonomy" id="1842532"/>
    <lineage>
        <taxon>Bacteria</taxon>
        <taxon>Pseudomonadati</taxon>
        <taxon>Thermodesulfobacteriota</taxon>
        <taxon>Desulfuromonadia</taxon>
        <taxon>Desulfuromonadales</taxon>
        <taxon>Syntrophotaleaceae</taxon>
        <taxon>Syntrophotalea</taxon>
    </lineage>
</organism>
<evidence type="ECO:0000313" key="5">
    <source>
        <dbReference type="EMBL" id="APG27384.1"/>
    </source>
</evidence>
<dbReference type="GO" id="GO:0032259">
    <property type="term" value="P:methylation"/>
    <property type="evidence" value="ECO:0007669"/>
    <property type="project" value="InterPro"/>
</dbReference>
<dbReference type="CDD" id="cd00165">
    <property type="entry name" value="S4"/>
    <property type="match status" value="1"/>
</dbReference>
<dbReference type="PANTHER" id="PTHR32319">
    <property type="entry name" value="BACTERIAL HEMOLYSIN-LIKE PROTEIN"/>
    <property type="match status" value="1"/>
</dbReference>
<dbReference type="NCBIfam" id="TIGR00478">
    <property type="entry name" value="tly"/>
    <property type="match status" value="1"/>
</dbReference>
<feature type="domain" description="RNA-binding S4" evidence="4">
    <location>
        <begin position="5"/>
        <end position="70"/>
    </location>
</feature>
<comment type="similarity">
    <text evidence="2">Belongs to the TlyA family.</text>
</comment>
<name>A0A1L3GN81_9BACT</name>
<dbReference type="SUPFAM" id="SSF53335">
    <property type="entry name" value="S-adenosyl-L-methionine-dependent methyltransferases"/>
    <property type="match status" value="1"/>
</dbReference>
<evidence type="ECO:0000256" key="1">
    <source>
        <dbReference type="ARBA" id="ARBA00022884"/>
    </source>
</evidence>
<dbReference type="PANTHER" id="PTHR32319:SF0">
    <property type="entry name" value="BACTERIAL HEMOLYSIN-LIKE PROTEIN"/>
    <property type="match status" value="1"/>
</dbReference>
<evidence type="ECO:0000259" key="4">
    <source>
        <dbReference type="SMART" id="SM00363"/>
    </source>
</evidence>
<dbReference type="InterPro" id="IPR002942">
    <property type="entry name" value="S4_RNA-bd"/>
</dbReference>
<dbReference type="OrthoDB" id="9784736at2"/>
<dbReference type="InterPro" id="IPR036986">
    <property type="entry name" value="S4_RNA-bd_sf"/>
</dbReference>
<protein>
    <submittedName>
        <fullName evidence="5">Hemolysin</fullName>
    </submittedName>
</protein>
<dbReference type="Gene3D" id="3.40.50.150">
    <property type="entry name" value="Vaccinia Virus protein VP39"/>
    <property type="match status" value="1"/>
</dbReference>
<dbReference type="GO" id="GO:0008168">
    <property type="term" value="F:methyltransferase activity"/>
    <property type="evidence" value="ECO:0007669"/>
    <property type="project" value="InterPro"/>
</dbReference>
<dbReference type="KEGG" id="pef:A7E78_05735"/>
<dbReference type="AlphaFoldDB" id="A0A1L3GN81"/>
<evidence type="ECO:0000313" key="6">
    <source>
        <dbReference type="Proteomes" id="UP000182517"/>
    </source>
</evidence>
<dbReference type="SUPFAM" id="SSF55174">
    <property type="entry name" value="Alpha-L RNA-binding motif"/>
    <property type="match status" value="1"/>
</dbReference>
<proteinExistence type="inferred from homology"/>
<gene>
    <name evidence="5" type="ORF">A7E78_05735</name>
</gene>
<dbReference type="EMBL" id="CP015519">
    <property type="protein sequence ID" value="APG27384.1"/>
    <property type="molecule type" value="Genomic_DNA"/>
</dbReference>
<dbReference type="Pfam" id="PF01728">
    <property type="entry name" value="FtsJ"/>
    <property type="match status" value="1"/>
</dbReference>
<sequence>MPPKERLDKLLVMRGLVPSRERARSLILAGKVLVNEQLVDKAGTGVASDAEIRLKGEDIPYVSRGGLKLAKALEHFALAVTDRVAIDVGASTGGFTDCLLQKGAAKVYAVDVGYGQLAWSLRQDPRVVNLERTNIRHLQSNQLAEVPSLAVIDASFISLDKVLPVTLSLLADGAEVVALIKPQFEVGRGQVGKGGVVRDPEQHATVVARIEQLATELGCRVRGVVESPVLGPKGNREFLIYLQKTQQEGCQL</sequence>
<dbReference type="PIRSF" id="PIRSF005578">
    <property type="entry name" value="TlyA"/>
    <property type="match status" value="1"/>
</dbReference>
<accession>A0A1L3GN81</accession>
<dbReference type="Proteomes" id="UP000182517">
    <property type="component" value="Chromosome"/>
</dbReference>
<dbReference type="InterPro" id="IPR004538">
    <property type="entry name" value="Hemolysin_A/TlyA"/>
</dbReference>
<dbReference type="GO" id="GO:0003723">
    <property type="term" value="F:RNA binding"/>
    <property type="evidence" value="ECO:0007669"/>
    <property type="project" value="UniProtKB-KW"/>
</dbReference>
<dbReference type="Pfam" id="PF01479">
    <property type="entry name" value="S4"/>
    <property type="match status" value="1"/>
</dbReference>
<keyword evidence="1 3" id="KW-0694">RNA-binding</keyword>